<dbReference type="InterPro" id="IPR007630">
    <property type="entry name" value="RNA_pol_sigma70_r4"/>
</dbReference>
<evidence type="ECO:0000256" key="3">
    <source>
        <dbReference type="ARBA" id="ARBA00023082"/>
    </source>
</evidence>
<dbReference type="CDD" id="cd06171">
    <property type="entry name" value="Sigma70_r4"/>
    <property type="match status" value="1"/>
</dbReference>
<dbReference type="InterPro" id="IPR014284">
    <property type="entry name" value="RNA_pol_sigma-70_dom"/>
</dbReference>
<dbReference type="SUPFAM" id="SSF88659">
    <property type="entry name" value="Sigma3 and sigma4 domains of RNA polymerase sigma factors"/>
    <property type="match status" value="1"/>
</dbReference>
<feature type="domain" description="RNA polymerase sigma-70 region 2" evidence="6">
    <location>
        <begin position="25"/>
        <end position="91"/>
    </location>
</feature>
<protein>
    <submittedName>
        <fullName evidence="8">Sigma-70 family RNA polymerase sigma factor</fullName>
    </submittedName>
</protein>
<gene>
    <name evidence="8" type="ORF">GJB61_21360</name>
</gene>
<dbReference type="Proteomes" id="UP000463051">
    <property type="component" value="Unassembled WGS sequence"/>
</dbReference>
<evidence type="ECO:0000256" key="1">
    <source>
        <dbReference type="ARBA" id="ARBA00010641"/>
    </source>
</evidence>
<dbReference type="GO" id="GO:0006352">
    <property type="term" value="P:DNA-templated transcription initiation"/>
    <property type="evidence" value="ECO:0007669"/>
    <property type="project" value="InterPro"/>
</dbReference>
<organism evidence="8 9">
    <name type="scientific">Paenibacillus monticola</name>
    <dbReference type="NCBI Taxonomy" id="2666075"/>
    <lineage>
        <taxon>Bacteria</taxon>
        <taxon>Bacillati</taxon>
        <taxon>Bacillota</taxon>
        <taxon>Bacilli</taxon>
        <taxon>Bacillales</taxon>
        <taxon>Paenibacillaceae</taxon>
        <taxon>Paenibacillus</taxon>
    </lineage>
</organism>
<name>A0A7X2L4N8_9BACL</name>
<evidence type="ECO:0000259" key="6">
    <source>
        <dbReference type="Pfam" id="PF04542"/>
    </source>
</evidence>
<dbReference type="AlphaFoldDB" id="A0A7X2L4N8"/>
<dbReference type="NCBIfam" id="TIGR02937">
    <property type="entry name" value="sigma70-ECF"/>
    <property type="match status" value="1"/>
</dbReference>
<sequence length="192" mass="22459">MAEALDDNELMKRIGDEDPVALEWLYDRYEKAVYSFAYRIMQDIDAEEVVQELFRRVWSHSERFDDTQDKLAAWLFALTRKIAVDMLRRKSVRDRGIPAEDTTLNSVTGEWVDPDVQVEVKSEGQCMREILTELSRDQKQVIDSIYYGGMTQQEVSARYNIPLGTVNSRVRQALKQMKKRLVFEGRREGYHG</sequence>
<dbReference type="GO" id="GO:0003677">
    <property type="term" value="F:DNA binding"/>
    <property type="evidence" value="ECO:0007669"/>
    <property type="project" value="UniProtKB-KW"/>
</dbReference>
<keyword evidence="3" id="KW-0731">Sigma factor</keyword>
<dbReference type="InterPro" id="IPR013325">
    <property type="entry name" value="RNA_pol_sigma_r2"/>
</dbReference>
<evidence type="ECO:0000313" key="9">
    <source>
        <dbReference type="Proteomes" id="UP000463051"/>
    </source>
</evidence>
<dbReference type="Gene3D" id="1.10.10.10">
    <property type="entry name" value="Winged helix-like DNA-binding domain superfamily/Winged helix DNA-binding domain"/>
    <property type="match status" value="1"/>
</dbReference>
<dbReference type="GO" id="GO:0016987">
    <property type="term" value="F:sigma factor activity"/>
    <property type="evidence" value="ECO:0007669"/>
    <property type="project" value="UniProtKB-KW"/>
</dbReference>
<evidence type="ECO:0000256" key="5">
    <source>
        <dbReference type="ARBA" id="ARBA00023163"/>
    </source>
</evidence>
<comment type="similarity">
    <text evidence="1">Belongs to the sigma-70 factor family. ECF subfamily.</text>
</comment>
<dbReference type="InterPro" id="IPR036388">
    <property type="entry name" value="WH-like_DNA-bd_sf"/>
</dbReference>
<dbReference type="Gene3D" id="1.10.1740.10">
    <property type="match status" value="1"/>
</dbReference>
<dbReference type="InterPro" id="IPR007627">
    <property type="entry name" value="RNA_pol_sigma70_r2"/>
</dbReference>
<dbReference type="SUPFAM" id="SSF88946">
    <property type="entry name" value="Sigma2 domain of RNA polymerase sigma factors"/>
    <property type="match status" value="1"/>
</dbReference>
<proteinExistence type="inferred from homology"/>
<evidence type="ECO:0000256" key="2">
    <source>
        <dbReference type="ARBA" id="ARBA00023015"/>
    </source>
</evidence>
<evidence type="ECO:0000256" key="4">
    <source>
        <dbReference type="ARBA" id="ARBA00023125"/>
    </source>
</evidence>
<accession>A0A7X2L4N8</accession>
<dbReference type="Pfam" id="PF04542">
    <property type="entry name" value="Sigma70_r2"/>
    <property type="match status" value="1"/>
</dbReference>
<keyword evidence="2" id="KW-0805">Transcription regulation</keyword>
<dbReference type="EMBL" id="WJXB01000009">
    <property type="protein sequence ID" value="MRN55536.1"/>
    <property type="molecule type" value="Genomic_DNA"/>
</dbReference>
<comment type="caution">
    <text evidence="8">The sequence shown here is derived from an EMBL/GenBank/DDBJ whole genome shotgun (WGS) entry which is preliminary data.</text>
</comment>
<feature type="domain" description="RNA polymerase sigma-70 region 4" evidence="7">
    <location>
        <begin position="131"/>
        <end position="179"/>
    </location>
</feature>
<dbReference type="InterPro" id="IPR039425">
    <property type="entry name" value="RNA_pol_sigma-70-like"/>
</dbReference>
<dbReference type="PANTHER" id="PTHR43133:SF62">
    <property type="entry name" value="RNA POLYMERASE SIGMA FACTOR SIGZ"/>
    <property type="match status" value="1"/>
</dbReference>
<reference evidence="8 9" key="1">
    <citation type="submission" date="2019-11" db="EMBL/GenBank/DDBJ databases">
        <title>Paenibacillus monticola sp. nov., a novel PGPR strain isolated from mountain sample in China.</title>
        <authorList>
            <person name="Zhao Q."/>
            <person name="Li H.-P."/>
            <person name="Zhang J.-L."/>
        </authorList>
    </citation>
    <scope>NUCLEOTIDE SEQUENCE [LARGE SCALE GENOMIC DNA]</scope>
    <source>
        <strain evidence="8 9">LC-T2</strain>
    </source>
</reference>
<keyword evidence="9" id="KW-1185">Reference proteome</keyword>
<keyword evidence="4" id="KW-0238">DNA-binding</keyword>
<dbReference type="Pfam" id="PF04545">
    <property type="entry name" value="Sigma70_r4"/>
    <property type="match status" value="1"/>
</dbReference>
<dbReference type="PANTHER" id="PTHR43133">
    <property type="entry name" value="RNA POLYMERASE ECF-TYPE SIGMA FACTO"/>
    <property type="match status" value="1"/>
</dbReference>
<dbReference type="RefSeq" id="WP_154121045.1">
    <property type="nucleotide sequence ID" value="NZ_WJXB01000009.1"/>
</dbReference>
<evidence type="ECO:0000313" key="8">
    <source>
        <dbReference type="EMBL" id="MRN55536.1"/>
    </source>
</evidence>
<evidence type="ECO:0000259" key="7">
    <source>
        <dbReference type="Pfam" id="PF04545"/>
    </source>
</evidence>
<dbReference type="InterPro" id="IPR013324">
    <property type="entry name" value="RNA_pol_sigma_r3/r4-like"/>
</dbReference>
<keyword evidence="5" id="KW-0804">Transcription</keyword>